<dbReference type="EMBL" id="LR743593">
    <property type="protein sequence ID" value="CAA2621719.1"/>
    <property type="molecule type" value="Genomic_DNA"/>
</dbReference>
<dbReference type="EMBL" id="CACRZD030000006">
    <property type="protein sequence ID" value="CAA6661406.1"/>
    <property type="molecule type" value="Genomic_DNA"/>
</dbReference>
<reference evidence="1 2" key="1">
    <citation type="submission" date="2019-12" db="EMBL/GenBank/DDBJ databases">
        <authorList>
            <person name="Scholz U."/>
            <person name="Mascher M."/>
            <person name="Fiebig A."/>
        </authorList>
    </citation>
    <scope>NUCLEOTIDE SEQUENCE</scope>
</reference>
<name>A0A7I8ITU0_SPIIN</name>
<protein>
    <submittedName>
        <fullName evidence="1">Uncharacterized protein</fullName>
    </submittedName>
</protein>
<gene>
    <name evidence="1" type="ORF">SI7747_06007801</name>
</gene>
<sequence length="55" mass="6664">MNHHFIKEKIANGILTIQYIRSEEQCTNIFTKRFYEHIMRRLLGKLGMEDIHFPT</sequence>
<keyword evidence="2" id="KW-1185">Reference proteome</keyword>
<dbReference type="Proteomes" id="UP001189122">
    <property type="component" value="Unassembled WGS sequence"/>
</dbReference>
<proteinExistence type="predicted"/>
<evidence type="ECO:0000313" key="2">
    <source>
        <dbReference type="Proteomes" id="UP001189122"/>
    </source>
</evidence>
<organism evidence="1">
    <name type="scientific">Spirodela intermedia</name>
    <name type="common">Intermediate duckweed</name>
    <dbReference type="NCBI Taxonomy" id="51605"/>
    <lineage>
        <taxon>Eukaryota</taxon>
        <taxon>Viridiplantae</taxon>
        <taxon>Streptophyta</taxon>
        <taxon>Embryophyta</taxon>
        <taxon>Tracheophyta</taxon>
        <taxon>Spermatophyta</taxon>
        <taxon>Magnoliopsida</taxon>
        <taxon>Liliopsida</taxon>
        <taxon>Araceae</taxon>
        <taxon>Lemnoideae</taxon>
        <taxon>Spirodela</taxon>
    </lineage>
</organism>
<evidence type="ECO:0000313" key="1">
    <source>
        <dbReference type="EMBL" id="CAA2621719.1"/>
    </source>
</evidence>
<dbReference type="AlphaFoldDB" id="A0A7I8ITU0"/>
<accession>A0A7I8ITU0</accession>